<dbReference type="Proteomes" id="UP000183794">
    <property type="component" value="Unassembled WGS sequence"/>
</dbReference>
<gene>
    <name evidence="1" type="primary">ubiJ</name>
    <name evidence="4" type="ORF">MT2528_2606</name>
    <name evidence="5" type="ORF">NVI5450_2820</name>
</gene>
<organism evidence="5 7">
    <name type="scientific">Moritella viscosa</name>
    <dbReference type="NCBI Taxonomy" id="80854"/>
    <lineage>
        <taxon>Bacteria</taxon>
        <taxon>Pseudomonadati</taxon>
        <taxon>Pseudomonadota</taxon>
        <taxon>Gammaproteobacteria</taxon>
        <taxon>Alteromonadales</taxon>
        <taxon>Moritellaceae</taxon>
        <taxon>Moritella</taxon>
    </lineage>
</organism>
<feature type="domain" description="SCP2" evidence="3">
    <location>
        <begin position="15"/>
        <end position="112"/>
    </location>
</feature>
<dbReference type="OrthoDB" id="5801225at2"/>
<dbReference type="InterPro" id="IPR036527">
    <property type="entry name" value="SCP2_sterol-bd_dom_sf"/>
</dbReference>
<comment type="subcellular location">
    <subcellularLocation>
        <location evidence="1">Cytoplasm</location>
    </subcellularLocation>
</comment>
<dbReference type="GO" id="GO:0006744">
    <property type="term" value="P:ubiquinone biosynthetic process"/>
    <property type="evidence" value="ECO:0007669"/>
    <property type="project" value="UniProtKB-UniRule"/>
</dbReference>
<comment type="pathway">
    <text evidence="1">Cofactor biosynthesis; ubiquinone biosynthesis.</text>
</comment>
<keyword evidence="2" id="KW-0175">Coiled coil</keyword>
<keyword evidence="1" id="KW-0831">Ubiquinone biosynthesis</keyword>
<comment type="similarity">
    <text evidence="1">Belongs to the UbiJ family.</text>
</comment>
<dbReference type="Proteomes" id="UP000182660">
    <property type="component" value="Unassembled WGS sequence"/>
</dbReference>
<dbReference type="UniPathway" id="UPA00232"/>
<dbReference type="SUPFAM" id="SSF55718">
    <property type="entry name" value="SCP-like"/>
    <property type="match status" value="1"/>
</dbReference>
<dbReference type="EMBL" id="FPLD01000073">
    <property type="protein sequence ID" value="SGZ04790.1"/>
    <property type="molecule type" value="Genomic_DNA"/>
</dbReference>
<protein>
    <recommendedName>
        <fullName evidence="1">Ubiquinone biosynthesis accessory factor UbiJ</fullName>
    </recommendedName>
</protein>
<dbReference type="GO" id="GO:0005737">
    <property type="term" value="C:cytoplasm"/>
    <property type="evidence" value="ECO:0007669"/>
    <property type="project" value="UniProtKB-SubCell"/>
</dbReference>
<dbReference type="HAMAP" id="MF_02215">
    <property type="entry name" value="UbiJ"/>
    <property type="match status" value="1"/>
</dbReference>
<dbReference type="PANTHER" id="PTHR38693">
    <property type="entry name" value="UBIQUINONE BIOSYNTHESIS PROTEIN UBIJ"/>
    <property type="match status" value="1"/>
</dbReference>
<dbReference type="GeneID" id="61296440"/>
<dbReference type="HOGENOM" id="CLU_100130_2_0_6"/>
<dbReference type="EMBL" id="FPLJ01000059">
    <property type="protein sequence ID" value="SGY93639.1"/>
    <property type="molecule type" value="Genomic_DNA"/>
</dbReference>
<sequence length="203" mass="22767">MPIEMLVTAGIETLLNQLLKADTNTVDKIASLKGKVLQVNIAELPKPLYFIFSSQIDVLAKFDGDADCCMDIKLSSLSRLQDSSQFTALIKEGELDMSGDPMVASKFSIILKELDIDWEEHLSRYTGDVAAHKLLQGAKSSQTWLQNNMMIARHNIAEYLIEEIRLAPGALEIANFCDEVSELEQQCKQFEMRLALLSRKEDV</sequence>
<proteinExistence type="inferred from homology"/>
<reference evidence="4 6" key="1">
    <citation type="submission" date="2016-11" db="EMBL/GenBank/DDBJ databases">
        <authorList>
            <person name="Klemetsen T."/>
        </authorList>
    </citation>
    <scope>NUCLEOTIDE SEQUENCE [LARGE SCALE GENOMIC DNA]</scope>
    <source>
        <strain evidence="4">MT 2528</strain>
    </source>
</reference>
<name>A0A090K2V5_9GAMM</name>
<dbReference type="Pfam" id="PF02036">
    <property type="entry name" value="SCP2"/>
    <property type="match status" value="1"/>
</dbReference>
<evidence type="ECO:0000313" key="4">
    <source>
        <dbReference type="EMBL" id="SGY93639.1"/>
    </source>
</evidence>
<keyword evidence="6" id="KW-1185">Reference proteome</keyword>
<dbReference type="AlphaFoldDB" id="A0A090K2V5"/>
<reference evidence="5 7" key="2">
    <citation type="submission" date="2016-11" db="EMBL/GenBank/DDBJ databases">
        <authorList>
            <person name="Jaros S."/>
            <person name="Januszkiewicz K."/>
            <person name="Wedrychowicz H."/>
        </authorList>
    </citation>
    <scope>NUCLEOTIDE SEQUENCE [LARGE SCALE GENOMIC DNA]</scope>
    <source>
        <strain evidence="5">NVI 5450</strain>
    </source>
</reference>
<dbReference type="RefSeq" id="WP_045108528.1">
    <property type="nucleotide sequence ID" value="NZ_CAWQZC010000103.1"/>
</dbReference>
<dbReference type="STRING" id="80854.MVIS_0026"/>
<evidence type="ECO:0000256" key="2">
    <source>
        <dbReference type="SAM" id="Coils"/>
    </source>
</evidence>
<evidence type="ECO:0000259" key="3">
    <source>
        <dbReference type="Pfam" id="PF02036"/>
    </source>
</evidence>
<evidence type="ECO:0000256" key="1">
    <source>
        <dbReference type="HAMAP-Rule" id="MF_02215"/>
    </source>
</evidence>
<dbReference type="InterPro" id="IPR038989">
    <property type="entry name" value="UbiJ"/>
</dbReference>
<evidence type="ECO:0000313" key="7">
    <source>
        <dbReference type="Proteomes" id="UP000183794"/>
    </source>
</evidence>
<comment type="function">
    <text evidence="1">Required for ubiquinone (coenzyme Q) biosynthesis. Binds hydrophobic ubiquinone biosynthetic intermediates via its SCP2 domain and is essential for the stability of the Ubi complex. May constitute a docking platform where Ubi enzymes assemble and access their SCP2-bound polyprenyl substrates.</text>
</comment>
<feature type="coiled-coil region" evidence="2">
    <location>
        <begin position="173"/>
        <end position="200"/>
    </location>
</feature>
<keyword evidence="1" id="KW-0963">Cytoplasm</keyword>
<dbReference type="PATRIC" id="fig|80854.5.peg.26"/>
<evidence type="ECO:0000313" key="6">
    <source>
        <dbReference type="Proteomes" id="UP000182660"/>
    </source>
</evidence>
<evidence type="ECO:0000313" key="5">
    <source>
        <dbReference type="EMBL" id="SGZ04790.1"/>
    </source>
</evidence>
<dbReference type="KEGG" id="mvs:MVIS_0026"/>
<dbReference type="PANTHER" id="PTHR38693:SF1">
    <property type="entry name" value="UBIQUINONE BIOSYNTHESIS ACCESSORY FACTOR UBIJ"/>
    <property type="match status" value="1"/>
</dbReference>
<accession>A0A090K2V5</accession>
<dbReference type="InterPro" id="IPR003033">
    <property type="entry name" value="SCP2_sterol-bd_dom"/>
</dbReference>